<keyword evidence="2" id="KW-1185">Reference proteome</keyword>
<dbReference type="RefSeq" id="WP_125406122.1">
    <property type="nucleotide sequence ID" value="NZ_JBEHHI010000001.1"/>
</dbReference>
<sequence>MGLFTREKETAPCTVEVSHKFESLHAHVRFNNGAVVYPGDEVQVHGPEIMAPYGEVVSEDRTATIMRASALERLWTRMTGDFEVMELCEFSFSEEATL</sequence>
<evidence type="ECO:0000313" key="1">
    <source>
        <dbReference type="EMBL" id="MEX5727633.1"/>
    </source>
</evidence>
<proteinExistence type="predicted"/>
<name>A0ABV3XTD7_9RHOB</name>
<accession>A0ABV3XTD7</accession>
<protein>
    <submittedName>
        <fullName evidence="1">Zn finger protein</fullName>
    </submittedName>
</protein>
<reference evidence="1 2" key="1">
    <citation type="submission" date="2024-06" db="EMBL/GenBank/DDBJ databases">
        <title>Genome of Rhodovulum iodosum, a marine photoferrotroph.</title>
        <authorList>
            <person name="Bianchini G."/>
            <person name="Nikeleit V."/>
            <person name="Kappler A."/>
            <person name="Bryce C."/>
            <person name="Sanchez-Baracaldo P."/>
        </authorList>
    </citation>
    <scope>NUCLEOTIDE SEQUENCE [LARGE SCALE GENOMIC DNA]</scope>
    <source>
        <strain evidence="1 2">UT/N1</strain>
    </source>
</reference>
<dbReference type="EMBL" id="JBEHHI010000001">
    <property type="protein sequence ID" value="MEX5727633.1"/>
    <property type="molecule type" value="Genomic_DNA"/>
</dbReference>
<dbReference type="Proteomes" id="UP001560019">
    <property type="component" value="Unassembled WGS sequence"/>
</dbReference>
<comment type="caution">
    <text evidence="1">The sequence shown here is derived from an EMBL/GenBank/DDBJ whole genome shotgun (WGS) entry which is preliminary data.</text>
</comment>
<organism evidence="1 2">
    <name type="scientific">Rhodovulum iodosum</name>
    <dbReference type="NCBI Taxonomy" id="68291"/>
    <lineage>
        <taxon>Bacteria</taxon>
        <taxon>Pseudomonadati</taxon>
        <taxon>Pseudomonadota</taxon>
        <taxon>Alphaproteobacteria</taxon>
        <taxon>Rhodobacterales</taxon>
        <taxon>Paracoccaceae</taxon>
        <taxon>Rhodovulum</taxon>
    </lineage>
</organism>
<evidence type="ECO:0000313" key="2">
    <source>
        <dbReference type="Proteomes" id="UP001560019"/>
    </source>
</evidence>
<gene>
    <name evidence="1" type="ORF">Ga0609869_000986</name>
</gene>